<dbReference type="AlphaFoldDB" id="A0A5J5M0I7"/>
<evidence type="ECO:0000313" key="3">
    <source>
        <dbReference type="Proteomes" id="UP000325636"/>
    </source>
</evidence>
<sequence>MTTGRYGDLIKKAREPENQNTGLKESQNTNLPENQNTGLPESQNTNLPENQNESEVNLCVKVPKSLRQHWAAEAKRQGTTMTAVIMAALSDRFGKPD</sequence>
<feature type="compositionally biased region" description="Polar residues" evidence="1">
    <location>
        <begin position="18"/>
        <end position="55"/>
    </location>
</feature>
<accession>A0A5J5M0I7</accession>
<proteinExistence type="predicted"/>
<name>A0A5J5M0I7_MICAE</name>
<dbReference type="RefSeq" id="WP_150978570.1">
    <property type="nucleotide sequence ID" value="NZ_SRLN01000012.1"/>
</dbReference>
<reference evidence="3" key="1">
    <citation type="submission" date="2019-04" db="EMBL/GenBank/DDBJ databases">
        <title>Microviridin 1777: A Toxic Chymotrypsin Inhibitor Discovered by a Metabologenomic Approach.</title>
        <authorList>
            <person name="Sieber S."/>
            <person name="Grendelmeier S.M."/>
            <person name="Harris L.A."/>
            <person name="Mitchell D.A."/>
            <person name="Gademann K."/>
        </authorList>
    </citation>
    <scope>NUCLEOTIDE SEQUENCE [LARGE SCALE GENOMIC DNA]</scope>
    <source>
        <strain evidence="3">EAWAG127a</strain>
    </source>
</reference>
<organism evidence="2 3">
    <name type="scientific">Microcystis aeruginosa EAWAG127a</name>
    <dbReference type="NCBI Taxonomy" id="2529855"/>
    <lineage>
        <taxon>Bacteria</taxon>
        <taxon>Bacillati</taxon>
        <taxon>Cyanobacteriota</taxon>
        <taxon>Cyanophyceae</taxon>
        <taxon>Oscillatoriophycideae</taxon>
        <taxon>Chroococcales</taxon>
        <taxon>Microcystaceae</taxon>
        <taxon>Microcystis</taxon>
    </lineage>
</organism>
<gene>
    <name evidence="2" type="ORF">EZJ55_13365</name>
</gene>
<feature type="region of interest" description="Disordered" evidence="1">
    <location>
        <begin position="1"/>
        <end position="55"/>
    </location>
</feature>
<feature type="compositionally biased region" description="Basic and acidic residues" evidence="1">
    <location>
        <begin position="8"/>
        <end position="17"/>
    </location>
</feature>
<evidence type="ECO:0000313" key="2">
    <source>
        <dbReference type="EMBL" id="KAB0243310.1"/>
    </source>
</evidence>
<comment type="caution">
    <text evidence="2">The sequence shown here is derived from an EMBL/GenBank/DDBJ whole genome shotgun (WGS) entry which is preliminary data.</text>
</comment>
<dbReference type="EMBL" id="SRLN01000012">
    <property type="protein sequence ID" value="KAB0243310.1"/>
    <property type="molecule type" value="Genomic_DNA"/>
</dbReference>
<protein>
    <submittedName>
        <fullName evidence="2">Uncharacterized protein</fullName>
    </submittedName>
</protein>
<evidence type="ECO:0000256" key="1">
    <source>
        <dbReference type="SAM" id="MobiDB-lite"/>
    </source>
</evidence>
<dbReference type="Proteomes" id="UP000325636">
    <property type="component" value="Unassembled WGS sequence"/>
</dbReference>